<comment type="caution">
    <text evidence="6">The sequence shown here is derived from an EMBL/GenBank/DDBJ whole genome shotgun (WGS) entry which is preliminary data.</text>
</comment>
<dbReference type="InterPro" id="IPR011600">
    <property type="entry name" value="Pept_C14_caspase"/>
</dbReference>
<dbReference type="GO" id="GO:0046813">
    <property type="term" value="P:receptor-mediated virion attachment to host cell"/>
    <property type="evidence" value="ECO:0007669"/>
    <property type="project" value="TreeGrafter"/>
</dbReference>
<feature type="compositionally biased region" description="Pro residues" evidence="4">
    <location>
        <begin position="505"/>
        <end position="514"/>
    </location>
</feature>
<feature type="repeat" description="TPR" evidence="3">
    <location>
        <begin position="354"/>
        <end position="387"/>
    </location>
</feature>
<feature type="compositionally biased region" description="Low complexity" evidence="4">
    <location>
        <begin position="494"/>
        <end position="504"/>
    </location>
</feature>
<dbReference type="InterPro" id="IPR001309">
    <property type="entry name" value="Pept_C14_p20"/>
</dbReference>
<evidence type="ECO:0000259" key="5">
    <source>
        <dbReference type="PROSITE" id="PS50208"/>
    </source>
</evidence>
<dbReference type="GO" id="GO:0006508">
    <property type="term" value="P:proteolysis"/>
    <property type="evidence" value="ECO:0007669"/>
    <property type="project" value="InterPro"/>
</dbReference>
<dbReference type="GO" id="GO:0009279">
    <property type="term" value="C:cell outer membrane"/>
    <property type="evidence" value="ECO:0007669"/>
    <property type="project" value="TreeGrafter"/>
</dbReference>
<sequence length="751" mass="82526">MTGGRRARDDSAITREGPMRRLLVSFTVLVASALGLCGPSPAHAQSQKDWNVCRNGDLDGRITACTRIIERGGSKLTARDRSSAYNNRAYAYNEKGQHALAIKDLDEALRADPTNGTAFNNRGYAFNATGNPDRAIRDYDEAIRLDAKNVIAWGNRANAYRKKGEYDRALRDYDEALRLKPGAADYFNARGNVFFDQRSWDRAIQDYDEAIRLAPKNAVYVNNRGNAYRNKNDHDRAIRDLTEALRLQPNYVTALINRAHTWYNKSDWDRAIADYDEAIRLDPRTASYHSFRGNAYRGRNDPDRAMRDYDEAISLDPRYAPAWQNRARIYVGRNDWTRAVGDLDEAIKLNPRDAASYNSRGYALRQRGDVDRAIADFDEAIRLNAREAAHFGNRGEAWRLKGDLDRALVDLGEALRLDSNLTPALASRGLVFEARGDLSRARDDFKAVLAAPNRTYLSGPWALQMARTHLAAIDAGVPPPAATTRPAGPPPVATPAAPSASVAIAPPPPPPAAVEPPAGRGTRVALVIGNGAYRYATGLPNPGNDARDVSRSLRSLGFDVVEGVDLDKHGMEARIREFGKKLDRADLALFFYAGHGLQVADKNYLVPVDAKLERAGDLALDTVTVDDVLAQMESERRVNLVFLDACRDNPLARSLASALGTRSTSVGSGLAAIQSAVGTMIVYATQPKNVALDGEGRNSPFTAALLKHIATPGLEIGAVMKRVRADVYQSTRQRQLPWDHSSLIGDVVLAR</sequence>
<feature type="repeat" description="TPR" evidence="3">
    <location>
        <begin position="150"/>
        <end position="183"/>
    </location>
</feature>
<dbReference type="InterPro" id="IPR029030">
    <property type="entry name" value="Caspase-like_dom_sf"/>
</dbReference>
<accession>A0A327KYI7</accession>
<feature type="compositionally biased region" description="Pro residues" evidence="4">
    <location>
        <begin position="478"/>
        <end position="493"/>
    </location>
</feature>
<dbReference type="EMBL" id="NPEX01000124">
    <property type="protein sequence ID" value="RAI42823.1"/>
    <property type="molecule type" value="Genomic_DNA"/>
</dbReference>
<dbReference type="PROSITE" id="PS50293">
    <property type="entry name" value="TPR_REGION"/>
    <property type="match status" value="1"/>
</dbReference>
<reference evidence="6 7" key="1">
    <citation type="submission" date="2017-07" db="EMBL/GenBank/DDBJ databases">
        <title>Draft Genome Sequences of Select Purple Nonsulfur Bacteria.</title>
        <authorList>
            <person name="Lasarre B."/>
            <person name="Mckinlay J.B."/>
        </authorList>
    </citation>
    <scope>NUCLEOTIDE SEQUENCE [LARGE SCALE GENOMIC DNA]</scope>
    <source>
        <strain evidence="6 7">DSM 5909</strain>
    </source>
</reference>
<keyword evidence="1" id="KW-0677">Repeat</keyword>
<name>A0A327KYI7_9BRAD</name>
<feature type="repeat" description="TPR" evidence="3">
    <location>
        <begin position="184"/>
        <end position="217"/>
    </location>
</feature>
<feature type="repeat" description="TPR" evidence="3">
    <location>
        <begin position="252"/>
        <end position="285"/>
    </location>
</feature>
<dbReference type="Pfam" id="PF13432">
    <property type="entry name" value="TPR_16"/>
    <property type="match status" value="4"/>
</dbReference>
<protein>
    <recommendedName>
        <fullName evidence="5">Caspase family p20 domain-containing protein</fullName>
    </recommendedName>
</protein>
<dbReference type="PROSITE" id="PS50005">
    <property type="entry name" value="TPR"/>
    <property type="match status" value="9"/>
</dbReference>
<feature type="region of interest" description="Disordered" evidence="4">
    <location>
        <begin position="478"/>
        <end position="518"/>
    </location>
</feature>
<feature type="repeat" description="TPR" evidence="3">
    <location>
        <begin position="218"/>
        <end position="251"/>
    </location>
</feature>
<evidence type="ECO:0000256" key="1">
    <source>
        <dbReference type="ARBA" id="ARBA00022737"/>
    </source>
</evidence>
<dbReference type="Pfam" id="PF00656">
    <property type="entry name" value="Peptidase_C14"/>
    <property type="match status" value="1"/>
</dbReference>
<dbReference type="InterPro" id="IPR011990">
    <property type="entry name" value="TPR-like_helical_dom_sf"/>
</dbReference>
<feature type="repeat" description="TPR" evidence="3">
    <location>
        <begin position="320"/>
        <end position="353"/>
    </location>
</feature>
<dbReference type="Gene3D" id="1.25.40.10">
    <property type="entry name" value="Tetratricopeptide repeat domain"/>
    <property type="match status" value="4"/>
</dbReference>
<dbReference type="GO" id="GO:0004197">
    <property type="term" value="F:cysteine-type endopeptidase activity"/>
    <property type="evidence" value="ECO:0007669"/>
    <property type="project" value="InterPro"/>
</dbReference>
<dbReference type="InterPro" id="IPR013105">
    <property type="entry name" value="TPR_2"/>
</dbReference>
<dbReference type="InterPro" id="IPR019734">
    <property type="entry name" value="TPR_rpt"/>
</dbReference>
<dbReference type="PANTHER" id="PTHR44858">
    <property type="entry name" value="TETRATRICOPEPTIDE REPEAT PROTEIN 6"/>
    <property type="match status" value="1"/>
</dbReference>
<feature type="repeat" description="TPR" evidence="3">
    <location>
        <begin position="116"/>
        <end position="149"/>
    </location>
</feature>
<dbReference type="SMART" id="SM00028">
    <property type="entry name" value="TPR"/>
    <property type="match status" value="11"/>
</dbReference>
<dbReference type="Proteomes" id="UP000249130">
    <property type="component" value="Unassembled WGS sequence"/>
</dbReference>
<evidence type="ECO:0000256" key="3">
    <source>
        <dbReference type="PROSITE-ProRule" id="PRU00339"/>
    </source>
</evidence>
<dbReference type="InterPro" id="IPR050498">
    <property type="entry name" value="Ycf3"/>
</dbReference>
<dbReference type="PROSITE" id="PS50208">
    <property type="entry name" value="CASPASE_P20"/>
    <property type="match status" value="1"/>
</dbReference>
<feature type="repeat" description="TPR" evidence="3">
    <location>
        <begin position="82"/>
        <end position="115"/>
    </location>
</feature>
<gene>
    <name evidence="6" type="ORF">CH341_17515</name>
</gene>
<dbReference type="OrthoDB" id="9816009at2"/>
<evidence type="ECO:0000313" key="7">
    <source>
        <dbReference type="Proteomes" id="UP000249130"/>
    </source>
</evidence>
<evidence type="ECO:0000256" key="2">
    <source>
        <dbReference type="ARBA" id="ARBA00022803"/>
    </source>
</evidence>
<dbReference type="AlphaFoldDB" id="A0A327KYI7"/>
<dbReference type="Gene3D" id="3.40.50.1460">
    <property type="match status" value="1"/>
</dbReference>
<feature type="domain" description="Caspase family p20" evidence="5">
    <location>
        <begin position="521"/>
        <end position="598"/>
    </location>
</feature>
<feature type="repeat" description="TPR" evidence="3">
    <location>
        <begin position="286"/>
        <end position="319"/>
    </location>
</feature>
<dbReference type="PANTHER" id="PTHR44858:SF1">
    <property type="entry name" value="UDP-N-ACETYLGLUCOSAMINE--PEPTIDE N-ACETYLGLUCOSAMINYLTRANSFERASE SPINDLY-RELATED"/>
    <property type="match status" value="1"/>
</dbReference>
<organism evidence="6 7">
    <name type="scientific">Rhodoplanes roseus</name>
    <dbReference type="NCBI Taxonomy" id="29409"/>
    <lineage>
        <taxon>Bacteria</taxon>
        <taxon>Pseudomonadati</taxon>
        <taxon>Pseudomonadota</taxon>
        <taxon>Alphaproteobacteria</taxon>
        <taxon>Hyphomicrobiales</taxon>
        <taxon>Nitrobacteraceae</taxon>
        <taxon>Rhodoplanes</taxon>
    </lineage>
</organism>
<keyword evidence="7" id="KW-1185">Reference proteome</keyword>
<evidence type="ECO:0000256" key="4">
    <source>
        <dbReference type="SAM" id="MobiDB-lite"/>
    </source>
</evidence>
<keyword evidence="2 3" id="KW-0802">TPR repeat</keyword>
<proteinExistence type="predicted"/>
<evidence type="ECO:0000313" key="6">
    <source>
        <dbReference type="EMBL" id="RAI42823.1"/>
    </source>
</evidence>
<dbReference type="Pfam" id="PF07719">
    <property type="entry name" value="TPR_2"/>
    <property type="match status" value="1"/>
</dbReference>
<dbReference type="SUPFAM" id="SSF48452">
    <property type="entry name" value="TPR-like"/>
    <property type="match status" value="3"/>
</dbReference>
<dbReference type="SUPFAM" id="SSF52129">
    <property type="entry name" value="Caspase-like"/>
    <property type="match status" value="1"/>
</dbReference>